<dbReference type="Proteomes" id="UP001054837">
    <property type="component" value="Unassembled WGS sequence"/>
</dbReference>
<organism evidence="2 3">
    <name type="scientific">Caerostris darwini</name>
    <dbReference type="NCBI Taxonomy" id="1538125"/>
    <lineage>
        <taxon>Eukaryota</taxon>
        <taxon>Metazoa</taxon>
        <taxon>Ecdysozoa</taxon>
        <taxon>Arthropoda</taxon>
        <taxon>Chelicerata</taxon>
        <taxon>Arachnida</taxon>
        <taxon>Araneae</taxon>
        <taxon>Araneomorphae</taxon>
        <taxon>Entelegynae</taxon>
        <taxon>Araneoidea</taxon>
        <taxon>Araneidae</taxon>
        <taxon>Caerostris</taxon>
    </lineage>
</organism>
<keyword evidence="1" id="KW-1133">Transmembrane helix</keyword>
<proteinExistence type="predicted"/>
<keyword evidence="1" id="KW-0812">Transmembrane</keyword>
<sequence length="407" mass="46927">MLFEKNRVKNFRNSEWILEDKFRRACTRNHSFNIIFDVGLFIGLPLSSSIIKENRNDIGIFAKIWSYVVAAIKTIMFLISLGYITTFLPMISMSITFYGYIVCGYLTMILFFRNRMKLFSAIKNLIHLSTVMNPGVYIGSRYINIQIISFFVSVILLEVCITVFFFYEHHEFYVRTIYFPSFIPAKFKETYTNFIGLCIVATFGLSVSTCGYVFLLCTNLYETLANLICVYGDKLKERSQRMPWNVETIPIDINIFKHLIFRIHEIDAAINMYVFFLYGALISGFFNTVSVMVNDNAQFKTPSSLVYIIWVVVSAVTVLLFMSSRGSNICEKDAEVKRRMVEYSDQFIRYSPPLPAMQVFNLLFEIVTKTNMIVTGGGMFVINYGLILTIASVMVTYGVLILQMDQK</sequence>
<evidence type="ECO:0008006" key="4">
    <source>
        <dbReference type="Google" id="ProtNLM"/>
    </source>
</evidence>
<feature type="transmembrane region" description="Helical" evidence="1">
    <location>
        <begin position="147"/>
        <end position="167"/>
    </location>
</feature>
<gene>
    <name evidence="2" type="primary">AVEN_152599_1</name>
    <name evidence="2" type="ORF">CDAR_606961</name>
</gene>
<accession>A0AAV4QZS8</accession>
<name>A0AAV4QZS8_9ARAC</name>
<keyword evidence="1" id="KW-0472">Membrane</keyword>
<evidence type="ECO:0000313" key="2">
    <source>
        <dbReference type="EMBL" id="GIY14752.1"/>
    </source>
</evidence>
<keyword evidence="3" id="KW-1185">Reference proteome</keyword>
<feature type="transmembrane region" description="Helical" evidence="1">
    <location>
        <begin position="194"/>
        <end position="217"/>
    </location>
</feature>
<dbReference type="EMBL" id="BPLQ01005406">
    <property type="protein sequence ID" value="GIY14752.1"/>
    <property type="molecule type" value="Genomic_DNA"/>
</dbReference>
<evidence type="ECO:0000256" key="1">
    <source>
        <dbReference type="SAM" id="Phobius"/>
    </source>
</evidence>
<feature type="transmembrane region" description="Helical" evidence="1">
    <location>
        <begin position="272"/>
        <end position="293"/>
    </location>
</feature>
<evidence type="ECO:0000313" key="3">
    <source>
        <dbReference type="Proteomes" id="UP001054837"/>
    </source>
</evidence>
<protein>
    <recommendedName>
        <fullName evidence="4">Gustatory receptor</fullName>
    </recommendedName>
</protein>
<feature type="transmembrane region" description="Helical" evidence="1">
    <location>
        <begin position="90"/>
        <end position="112"/>
    </location>
</feature>
<feature type="transmembrane region" description="Helical" evidence="1">
    <location>
        <begin position="379"/>
        <end position="402"/>
    </location>
</feature>
<dbReference type="AlphaFoldDB" id="A0AAV4QZS8"/>
<feature type="transmembrane region" description="Helical" evidence="1">
    <location>
        <begin position="64"/>
        <end position="84"/>
    </location>
</feature>
<reference evidence="2 3" key="1">
    <citation type="submission" date="2021-06" db="EMBL/GenBank/DDBJ databases">
        <title>Caerostris darwini draft genome.</title>
        <authorList>
            <person name="Kono N."/>
            <person name="Arakawa K."/>
        </authorList>
    </citation>
    <scope>NUCLEOTIDE SEQUENCE [LARGE SCALE GENOMIC DNA]</scope>
</reference>
<comment type="caution">
    <text evidence="2">The sequence shown here is derived from an EMBL/GenBank/DDBJ whole genome shotgun (WGS) entry which is preliminary data.</text>
</comment>
<feature type="transmembrane region" description="Helical" evidence="1">
    <location>
        <begin position="305"/>
        <end position="322"/>
    </location>
</feature>